<evidence type="ECO:0000256" key="1">
    <source>
        <dbReference type="SAM" id="Phobius"/>
    </source>
</evidence>
<dbReference type="AlphaFoldDB" id="A0AAN8XMV8"/>
<keyword evidence="1" id="KW-1133">Transmembrane helix</keyword>
<dbReference type="EMBL" id="JAXCGZ010002055">
    <property type="protein sequence ID" value="KAK7084543.1"/>
    <property type="molecule type" value="Genomic_DNA"/>
</dbReference>
<protein>
    <submittedName>
        <fullName evidence="2">Uncharacterized protein</fullName>
    </submittedName>
</protein>
<keyword evidence="1" id="KW-0812">Transmembrane</keyword>
<proteinExistence type="predicted"/>
<keyword evidence="3" id="KW-1185">Reference proteome</keyword>
<name>A0AAN8XMV8_HALRR</name>
<comment type="caution">
    <text evidence="2">The sequence shown here is derived from an EMBL/GenBank/DDBJ whole genome shotgun (WGS) entry which is preliminary data.</text>
</comment>
<reference evidence="2 3" key="1">
    <citation type="submission" date="2023-11" db="EMBL/GenBank/DDBJ databases">
        <title>Halocaridina rubra genome assembly.</title>
        <authorList>
            <person name="Smith C."/>
        </authorList>
    </citation>
    <scope>NUCLEOTIDE SEQUENCE [LARGE SCALE GENOMIC DNA]</scope>
    <source>
        <strain evidence="2">EP-1</strain>
        <tissue evidence="2">Whole</tissue>
    </source>
</reference>
<keyword evidence="1" id="KW-0472">Membrane</keyword>
<feature type="transmembrane region" description="Helical" evidence="1">
    <location>
        <begin position="88"/>
        <end position="116"/>
    </location>
</feature>
<organism evidence="2 3">
    <name type="scientific">Halocaridina rubra</name>
    <name type="common">Hawaiian red shrimp</name>
    <dbReference type="NCBI Taxonomy" id="373956"/>
    <lineage>
        <taxon>Eukaryota</taxon>
        <taxon>Metazoa</taxon>
        <taxon>Ecdysozoa</taxon>
        <taxon>Arthropoda</taxon>
        <taxon>Crustacea</taxon>
        <taxon>Multicrustacea</taxon>
        <taxon>Malacostraca</taxon>
        <taxon>Eumalacostraca</taxon>
        <taxon>Eucarida</taxon>
        <taxon>Decapoda</taxon>
        <taxon>Pleocyemata</taxon>
        <taxon>Caridea</taxon>
        <taxon>Atyoidea</taxon>
        <taxon>Atyidae</taxon>
        <taxon>Halocaridina</taxon>
    </lineage>
</organism>
<evidence type="ECO:0000313" key="3">
    <source>
        <dbReference type="Proteomes" id="UP001381693"/>
    </source>
</evidence>
<feature type="transmembrane region" description="Helical" evidence="1">
    <location>
        <begin position="7"/>
        <end position="24"/>
    </location>
</feature>
<sequence length="154" mass="17736">MTKLRKIMWLKFFIIAMMTMSTLLTHSTTADMPDTTKTILNRPDEKARYKDKGADFQPRTENIHPEQPEEEIFFGDILPKKYRTFQPAAINAVAIVVWALLPILSWICMIPLALLYRYIFEQLLGEEQYDAIWGGSDGTGALEIIDDAFHGVFY</sequence>
<gene>
    <name evidence="2" type="ORF">SK128_016575</name>
</gene>
<dbReference type="Proteomes" id="UP001381693">
    <property type="component" value="Unassembled WGS sequence"/>
</dbReference>
<evidence type="ECO:0000313" key="2">
    <source>
        <dbReference type="EMBL" id="KAK7084543.1"/>
    </source>
</evidence>
<accession>A0AAN8XMV8</accession>